<gene>
    <name evidence="2" type="ORF">GA0070608_4386</name>
</gene>
<dbReference type="PANTHER" id="PTHR42685">
    <property type="entry name" value="GERANYLGERANYL DIPHOSPHATE REDUCTASE"/>
    <property type="match status" value="1"/>
</dbReference>
<dbReference type="PANTHER" id="PTHR42685:SF22">
    <property type="entry name" value="CONDITIONED MEDIUM FACTOR RECEPTOR 1"/>
    <property type="match status" value="1"/>
</dbReference>
<dbReference type="OrthoDB" id="3326669at2"/>
<dbReference type="InterPro" id="IPR036188">
    <property type="entry name" value="FAD/NAD-bd_sf"/>
</dbReference>
<reference evidence="2 3" key="1">
    <citation type="submission" date="2016-06" db="EMBL/GenBank/DDBJ databases">
        <authorList>
            <person name="Kjaerup R.B."/>
            <person name="Dalgaard T.S."/>
            <person name="Juul-Madsen H.R."/>
        </authorList>
    </citation>
    <scope>NUCLEOTIDE SEQUENCE [LARGE SCALE GENOMIC DNA]</scope>
    <source>
        <strain evidence="2 3">DSM 43363</strain>
    </source>
</reference>
<dbReference type="Proteomes" id="UP000199343">
    <property type="component" value="Unassembled WGS sequence"/>
</dbReference>
<dbReference type="Pfam" id="PF01494">
    <property type="entry name" value="FAD_binding_3"/>
    <property type="match status" value="1"/>
</dbReference>
<dbReference type="Gene3D" id="3.50.50.60">
    <property type="entry name" value="FAD/NAD(P)-binding domain"/>
    <property type="match status" value="1"/>
</dbReference>
<dbReference type="GO" id="GO:0071949">
    <property type="term" value="F:FAD binding"/>
    <property type="evidence" value="ECO:0007669"/>
    <property type="project" value="InterPro"/>
</dbReference>
<accession>A0A1C6VWC8</accession>
<dbReference type="InterPro" id="IPR050407">
    <property type="entry name" value="Geranylgeranyl_reductase"/>
</dbReference>
<dbReference type="STRING" id="47871.GA0070608_4386"/>
<dbReference type="InterPro" id="IPR002938">
    <property type="entry name" value="FAD-bd"/>
</dbReference>
<dbReference type="SUPFAM" id="SSF51905">
    <property type="entry name" value="FAD/NAD(P)-binding domain"/>
    <property type="match status" value="1"/>
</dbReference>
<evidence type="ECO:0000313" key="3">
    <source>
        <dbReference type="Proteomes" id="UP000199343"/>
    </source>
</evidence>
<dbReference type="AlphaFoldDB" id="A0A1C6VWC8"/>
<feature type="domain" description="FAD-binding" evidence="1">
    <location>
        <begin position="27"/>
        <end position="325"/>
    </location>
</feature>
<dbReference type="EMBL" id="FMIC01000002">
    <property type="protein sequence ID" value="SCL70603.1"/>
    <property type="molecule type" value="Genomic_DNA"/>
</dbReference>
<name>A0A1C6VWC8_9ACTN</name>
<evidence type="ECO:0000259" key="1">
    <source>
        <dbReference type="Pfam" id="PF01494"/>
    </source>
</evidence>
<organism evidence="2 3">
    <name type="scientific">Micromonospora peucetia</name>
    <dbReference type="NCBI Taxonomy" id="47871"/>
    <lineage>
        <taxon>Bacteria</taxon>
        <taxon>Bacillati</taxon>
        <taxon>Actinomycetota</taxon>
        <taxon>Actinomycetes</taxon>
        <taxon>Micromonosporales</taxon>
        <taxon>Micromonosporaceae</taxon>
        <taxon>Micromonospora</taxon>
    </lineage>
</organism>
<protein>
    <submittedName>
        <fullName evidence="2">2-polyprenyl-6-methoxyphenol hydroxylase</fullName>
    </submittedName>
</protein>
<evidence type="ECO:0000313" key="2">
    <source>
        <dbReference type="EMBL" id="SCL70603.1"/>
    </source>
</evidence>
<sequence length="371" mass="40346">MPRDDVGSLPERPSRRSGAGVIAGHWEVVVVGGRIAGASTAWALAPYAERVLVLDASRATAFWPQQSTWDRSGNLAWAELGLLETVLACGAPRTYGDTQRIGEDITERVYPREDAYSYRMSVPREVLDPALLAAAHSRGNVTVLRPARVRDVTIDAGRARGVTVRHDAVDGEITCDLLVLADGRLSRNAQRVGASAYRVVESPWFALLAYYENLPLPADRSYFSLQDRSVLISTPCGDKQWCVALDLHQSLIDETGRHPARSYERMVRDDPHLGPAVATGRRTTPIGGAGRMRMLRRPMSGPGWCLVGDAGYHLDPVTAQGTRAALVTARILRDRVAGAGRVAGADLTGLTDERDAALDADWAYTEQIVRA</sequence>
<proteinExistence type="predicted"/>